<feature type="region of interest" description="Disordered" evidence="1">
    <location>
        <begin position="29"/>
        <end position="50"/>
    </location>
</feature>
<protein>
    <submittedName>
        <fullName evidence="2">10531_t:CDS:1</fullName>
    </submittedName>
</protein>
<sequence>KEKFTKLMTDCTTARLKSQPQLQLQMLPQGHQRRPSGSTTFIKPHFPPNLTPRELMANAEEKLRKTGQLTKTPNAFLTYRMALQKEFATLNLYPNMRELSTAAGNAWEREPEYVKAHYNRLMLEARALFQSVSQAALPLQFVHVNPNNSSNQNPHYRTPYGDVEENWNTSEINTDTNERSPSYINLATSINSASMHSNSRSSTSTSTFMGYNQNSSSNEDEMNSSNSFHLSDPTPPASGYQQLDYLAVCNEANCTSSASSLTLSNGPSIFHYPQQQQIHN</sequence>
<dbReference type="Proteomes" id="UP000789508">
    <property type="component" value="Unassembled WGS sequence"/>
</dbReference>
<proteinExistence type="predicted"/>
<evidence type="ECO:0000313" key="3">
    <source>
        <dbReference type="Proteomes" id="UP000789508"/>
    </source>
</evidence>
<evidence type="ECO:0000256" key="1">
    <source>
        <dbReference type="SAM" id="MobiDB-lite"/>
    </source>
</evidence>
<organism evidence="2 3">
    <name type="scientific">Ambispora leptoticha</name>
    <dbReference type="NCBI Taxonomy" id="144679"/>
    <lineage>
        <taxon>Eukaryota</taxon>
        <taxon>Fungi</taxon>
        <taxon>Fungi incertae sedis</taxon>
        <taxon>Mucoromycota</taxon>
        <taxon>Glomeromycotina</taxon>
        <taxon>Glomeromycetes</taxon>
        <taxon>Archaeosporales</taxon>
        <taxon>Ambisporaceae</taxon>
        <taxon>Ambispora</taxon>
    </lineage>
</organism>
<evidence type="ECO:0000313" key="2">
    <source>
        <dbReference type="EMBL" id="CAG8713650.1"/>
    </source>
</evidence>
<dbReference type="SUPFAM" id="SSF47095">
    <property type="entry name" value="HMG-box"/>
    <property type="match status" value="1"/>
</dbReference>
<accession>A0A9N9N9R0</accession>
<dbReference type="EMBL" id="CAJVPS010023474">
    <property type="protein sequence ID" value="CAG8713650.1"/>
    <property type="molecule type" value="Genomic_DNA"/>
</dbReference>
<feature type="non-terminal residue" evidence="2">
    <location>
        <position position="280"/>
    </location>
</feature>
<feature type="non-terminal residue" evidence="2">
    <location>
        <position position="1"/>
    </location>
</feature>
<dbReference type="Gene3D" id="1.10.30.10">
    <property type="entry name" value="High mobility group box domain"/>
    <property type="match status" value="1"/>
</dbReference>
<feature type="region of interest" description="Disordered" evidence="1">
    <location>
        <begin position="194"/>
        <end position="236"/>
    </location>
</feature>
<reference evidence="2" key="1">
    <citation type="submission" date="2021-06" db="EMBL/GenBank/DDBJ databases">
        <authorList>
            <person name="Kallberg Y."/>
            <person name="Tangrot J."/>
            <person name="Rosling A."/>
        </authorList>
    </citation>
    <scope>NUCLEOTIDE SEQUENCE</scope>
    <source>
        <strain evidence="2">FL130A</strain>
    </source>
</reference>
<dbReference type="AlphaFoldDB" id="A0A9N9N9R0"/>
<gene>
    <name evidence="2" type="ORF">ALEPTO_LOCUS11988</name>
</gene>
<dbReference type="OrthoDB" id="6247875at2759"/>
<comment type="caution">
    <text evidence="2">The sequence shown here is derived from an EMBL/GenBank/DDBJ whole genome shotgun (WGS) entry which is preliminary data.</text>
</comment>
<feature type="compositionally biased region" description="Low complexity" evidence="1">
    <location>
        <begin position="194"/>
        <end position="227"/>
    </location>
</feature>
<dbReference type="InterPro" id="IPR036910">
    <property type="entry name" value="HMG_box_dom_sf"/>
</dbReference>
<name>A0A9N9N9R0_9GLOM</name>
<keyword evidence="3" id="KW-1185">Reference proteome</keyword>